<sequence>MRYHGAGPEACRGSFGGPQIGVVLESGAGTVDFGCATGTIDEPIFPGKDGLFSVKGTYRTGQSGPIKVGQIFKSQEAVYSGTIVKDAMTLSVKLEDETELGPFTLTLGAPAQVVRCR</sequence>
<dbReference type="EMBL" id="CP060780">
    <property type="protein sequence ID" value="QNP43943.1"/>
    <property type="molecule type" value="Genomic_DNA"/>
</dbReference>
<reference evidence="1 2" key="1">
    <citation type="submission" date="2020-08" db="EMBL/GenBank/DDBJ databases">
        <title>Genome sequence of Sphingomonas daechungensis KACC 18115T.</title>
        <authorList>
            <person name="Hyun D.-W."/>
            <person name="Bae J.-W."/>
        </authorList>
    </citation>
    <scope>NUCLEOTIDE SEQUENCE [LARGE SCALE GENOMIC DNA]</scope>
    <source>
        <strain evidence="1 2">KACC 18115</strain>
    </source>
</reference>
<gene>
    <name evidence="1" type="ORF">H9L15_04850</name>
</gene>
<evidence type="ECO:0000313" key="2">
    <source>
        <dbReference type="Proteomes" id="UP000516134"/>
    </source>
</evidence>
<dbReference type="RefSeq" id="WP_187715367.1">
    <property type="nucleotide sequence ID" value="NZ_CP060780.1"/>
</dbReference>
<organism evidence="1 2">
    <name type="scientific">Sphingomonas daechungensis</name>
    <dbReference type="NCBI Taxonomy" id="1176646"/>
    <lineage>
        <taxon>Bacteria</taxon>
        <taxon>Pseudomonadati</taxon>
        <taxon>Pseudomonadota</taxon>
        <taxon>Alphaproteobacteria</taxon>
        <taxon>Sphingomonadales</taxon>
        <taxon>Sphingomonadaceae</taxon>
        <taxon>Sphingomonas</taxon>
    </lineage>
</organism>
<accession>A0ABX6T5E8</accession>
<dbReference type="Proteomes" id="UP000516134">
    <property type="component" value="Chromosome"/>
</dbReference>
<evidence type="ECO:0000313" key="1">
    <source>
        <dbReference type="EMBL" id="QNP43943.1"/>
    </source>
</evidence>
<protein>
    <submittedName>
        <fullName evidence="1">Uncharacterized protein</fullName>
    </submittedName>
</protein>
<proteinExistence type="predicted"/>
<keyword evidence="2" id="KW-1185">Reference proteome</keyword>
<name>A0ABX6T5E8_9SPHN</name>